<accession>A0A6V7U2W2</accession>
<evidence type="ECO:0000313" key="1">
    <source>
        <dbReference type="EMBL" id="CAD2143106.1"/>
    </source>
</evidence>
<organism evidence="1 2">
    <name type="scientific">Meloidogyne enterolobii</name>
    <name type="common">Root-knot nematode worm</name>
    <name type="synonym">Meloidogyne mayaguensis</name>
    <dbReference type="NCBI Taxonomy" id="390850"/>
    <lineage>
        <taxon>Eukaryota</taxon>
        <taxon>Metazoa</taxon>
        <taxon>Ecdysozoa</taxon>
        <taxon>Nematoda</taxon>
        <taxon>Chromadorea</taxon>
        <taxon>Rhabditida</taxon>
        <taxon>Tylenchina</taxon>
        <taxon>Tylenchomorpha</taxon>
        <taxon>Tylenchoidea</taxon>
        <taxon>Meloidogynidae</taxon>
        <taxon>Meloidogyninae</taxon>
        <taxon>Meloidogyne</taxon>
    </lineage>
</organism>
<name>A0A6V7U2W2_MELEN</name>
<dbReference type="EMBL" id="CAJEWN010000031">
    <property type="protein sequence ID" value="CAD2143106.1"/>
    <property type="molecule type" value="Genomic_DNA"/>
</dbReference>
<comment type="caution">
    <text evidence="1">The sequence shown here is derived from an EMBL/GenBank/DDBJ whole genome shotgun (WGS) entry which is preliminary data.</text>
</comment>
<proteinExistence type="predicted"/>
<dbReference type="Proteomes" id="UP000580250">
    <property type="component" value="Unassembled WGS sequence"/>
</dbReference>
<sequence length="49" mass="5849">MFNNFNEKIPENFSMLKRLKPIEMHDLFENSKLLQKLHAAILPGDEMKF</sequence>
<gene>
    <name evidence="1" type="ORF">MENT_LOCUS7442</name>
</gene>
<reference evidence="1 2" key="1">
    <citation type="submission" date="2020-08" db="EMBL/GenBank/DDBJ databases">
        <authorList>
            <person name="Koutsovoulos G."/>
            <person name="Danchin GJ E."/>
        </authorList>
    </citation>
    <scope>NUCLEOTIDE SEQUENCE [LARGE SCALE GENOMIC DNA]</scope>
</reference>
<evidence type="ECO:0000313" key="2">
    <source>
        <dbReference type="Proteomes" id="UP000580250"/>
    </source>
</evidence>
<protein>
    <submittedName>
        <fullName evidence="1">Uncharacterized protein</fullName>
    </submittedName>
</protein>
<dbReference type="AlphaFoldDB" id="A0A6V7U2W2"/>